<feature type="region of interest" description="Disordered" evidence="1">
    <location>
        <begin position="1"/>
        <end position="22"/>
    </location>
</feature>
<dbReference type="RefSeq" id="WP_157072758.1">
    <property type="nucleotide sequence ID" value="NZ_LNQR01000004.1"/>
</dbReference>
<evidence type="ECO:0000313" key="2">
    <source>
        <dbReference type="EMBL" id="KWT94662.1"/>
    </source>
</evidence>
<accession>A0ABR5SJK1</accession>
<protein>
    <submittedName>
        <fullName evidence="2">Uncharacterized protein</fullName>
    </submittedName>
</protein>
<dbReference type="Proteomes" id="UP000060487">
    <property type="component" value="Unassembled WGS sequence"/>
</dbReference>
<feature type="compositionally biased region" description="Basic and acidic residues" evidence="1">
    <location>
        <begin position="1"/>
        <end position="16"/>
    </location>
</feature>
<keyword evidence="3" id="KW-1185">Reference proteome</keyword>
<dbReference type="EMBL" id="LNQR01000004">
    <property type="protein sequence ID" value="KWT94662.1"/>
    <property type="molecule type" value="Genomic_DNA"/>
</dbReference>
<comment type="caution">
    <text evidence="2">The sequence shown here is derived from an EMBL/GenBank/DDBJ whole genome shotgun (WGS) entry which is preliminary data.</text>
</comment>
<name>A0ABR5SJK1_9BACT</name>
<reference evidence="2 3" key="1">
    <citation type="submission" date="2015-11" db="EMBL/GenBank/DDBJ databases">
        <authorList>
            <person name="Lin W."/>
        </authorList>
    </citation>
    <scope>NUCLEOTIDE SEQUENCE [LARGE SCALE GENOMIC DNA]</scope>
    <source>
        <strain evidence="2 3">HCH-1</strain>
    </source>
</reference>
<evidence type="ECO:0000313" key="3">
    <source>
        <dbReference type="Proteomes" id="UP000060487"/>
    </source>
</evidence>
<sequence>MHLNSHDCEDLDKEPVDEQPVITEDKNIDEMKYLLLTGKGKTKDIRRVIIGGNIL</sequence>
<organism evidence="2 3">
    <name type="scientific">Candidatus Magnetominusculus xianensis</name>
    <dbReference type="NCBI Taxonomy" id="1748249"/>
    <lineage>
        <taxon>Bacteria</taxon>
        <taxon>Pseudomonadati</taxon>
        <taxon>Nitrospirota</taxon>
        <taxon>Nitrospiria</taxon>
        <taxon>Nitrospirales</taxon>
        <taxon>Nitrospiraceae</taxon>
        <taxon>Candidatus Magnetominusculus</taxon>
    </lineage>
</organism>
<evidence type="ECO:0000256" key="1">
    <source>
        <dbReference type="SAM" id="MobiDB-lite"/>
    </source>
</evidence>
<proteinExistence type="predicted"/>
<gene>
    <name evidence="2" type="ORF">ASN18_0201</name>
</gene>